<dbReference type="PROSITE" id="PS50977">
    <property type="entry name" value="HTH_TETR_2"/>
    <property type="match status" value="1"/>
</dbReference>
<dbReference type="InterPro" id="IPR050109">
    <property type="entry name" value="HTH-type_TetR-like_transc_reg"/>
</dbReference>
<dbReference type="PANTHER" id="PTHR30055:SF220">
    <property type="entry name" value="TETR-FAMILY REGULATORY PROTEIN"/>
    <property type="match status" value="1"/>
</dbReference>
<protein>
    <submittedName>
        <fullName evidence="6">Putative HTH-type transcriptional regulator</fullName>
    </submittedName>
</protein>
<dbReference type="InterPro" id="IPR001647">
    <property type="entry name" value="HTH_TetR"/>
</dbReference>
<dbReference type="InterPro" id="IPR036271">
    <property type="entry name" value="Tet_transcr_reg_TetR-rel_C_sf"/>
</dbReference>
<name>A0A0F0KU31_9MICO</name>
<dbReference type="SUPFAM" id="SSF46689">
    <property type="entry name" value="Homeodomain-like"/>
    <property type="match status" value="1"/>
</dbReference>
<keyword evidence="7" id="KW-1185">Reference proteome</keyword>
<dbReference type="Pfam" id="PF13305">
    <property type="entry name" value="TetR_C_33"/>
    <property type="match status" value="1"/>
</dbReference>
<dbReference type="PANTHER" id="PTHR30055">
    <property type="entry name" value="HTH-TYPE TRANSCRIPTIONAL REGULATOR RUTR"/>
    <property type="match status" value="1"/>
</dbReference>
<dbReference type="GO" id="GO:0003700">
    <property type="term" value="F:DNA-binding transcription factor activity"/>
    <property type="evidence" value="ECO:0007669"/>
    <property type="project" value="TreeGrafter"/>
</dbReference>
<evidence type="ECO:0000313" key="6">
    <source>
        <dbReference type="EMBL" id="KJL24373.1"/>
    </source>
</evidence>
<evidence type="ECO:0000256" key="3">
    <source>
        <dbReference type="ARBA" id="ARBA00023163"/>
    </source>
</evidence>
<keyword evidence="2 4" id="KW-0238">DNA-binding</keyword>
<dbReference type="Gene3D" id="1.10.357.10">
    <property type="entry name" value="Tetracycline Repressor, domain 2"/>
    <property type="match status" value="1"/>
</dbReference>
<evidence type="ECO:0000256" key="2">
    <source>
        <dbReference type="ARBA" id="ARBA00023125"/>
    </source>
</evidence>
<sequence>MQQRYGKLDPMARPPLYDDALRGRLLHATAEMVDQKGPERISLRDIAQNAGTSTSAVYALFGGRAELLVAVIEHGFASFGDAQAAAEPQGLRTLGLAYRSWAMANPALYRLMFGGGVATDDCRPDDATMSTAMAPLVRALAARVDEPDVMAAALTVWAQVHGAVSLELAGVTPPLVPWDSVYDAVVDAVERAFPAR</sequence>
<dbReference type="InterPro" id="IPR009057">
    <property type="entry name" value="Homeodomain-like_sf"/>
</dbReference>
<dbReference type="Proteomes" id="UP000033572">
    <property type="component" value="Unassembled WGS sequence"/>
</dbReference>
<keyword evidence="3" id="KW-0804">Transcription</keyword>
<evidence type="ECO:0000256" key="4">
    <source>
        <dbReference type="PROSITE-ProRule" id="PRU00335"/>
    </source>
</evidence>
<accession>A0A0F0KU31</accession>
<feature type="DNA-binding region" description="H-T-H motif" evidence="4">
    <location>
        <begin position="42"/>
        <end position="61"/>
    </location>
</feature>
<dbReference type="PATRIC" id="fig|104336.4.peg.743"/>
<comment type="caution">
    <text evidence="6">The sequence shown here is derived from an EMBL/GenBank/DDBJ whole genome shotgun (WGS) entry which is preliminary data.</text>
</comment>
<evidence type="ECO:0000256" key="1">
    <source>
        <dbReference type="ARBA" id="ARBA00023015"/>
    </source>
</evidence>
<organism evidence="6 7">
    <name type="scientific">Microbacterium foliorum</name>
    <dbReference type="NCBI Taxonomy" id="104336"/>
    <lineage>
        <taxon>Bacteria</taxon>
        <taxon>Bacillati</taxon>
        <taxon>Actinomycetota</taxon>
        <taxon>Actinomycetes</taxon>
        <taxon>Micrococcales</taxon>
        <taxon>Microbacteriaceae</taxon>
        <taxon>Microbacterium</taxon>
    </lineage>
</organism>
<dbReference type="EMBL" id="JYIU01000032">
    <property type="protein sequence ID" value="KJL24373.1"/>
    <property type="molecule type" value="Genomic_DNA"/>
</dbReference>
<evidence type="ECO:0000313" key="7">
    <source>
        <dbReference type="Proteomes" id="UP000033572"/>
    </source>
</evidence>
<feature type="domain" description="HTH tetR-type" evidence="5">
    <location>
        <begin position="19"/>
        <end position="79"/>
    </location>
</feature>
<reference evidence="6 7" key="1">
    <citation type="submission" date="2015-02" db="EMBL/GenBank/DDBJ databases">
        <title>Draft genome sequences of ten Microbacterium spp. with emphasis on heavy metal contaminated environments.</title>
        <authorList>
            <person name="Corretto E."/>
        </authorList>
    </citation>
    <scope>NUCLEOTIDE SEQUENCE [LARGE SCALE GENOMIC DNA]</scope>
    <source>
        <strain evidence="6 7">DSM 12966</strain>
    </source>
</reference>
<proteinExistence type="predicted"/>
<dbReference type="GO" id="GO:0000976">
    <property type="term" value="F:transcription cis-regulatory region binding"/>
    <property type="evidence" value="ECO:0007669"/>
    <property type="project" value="TreeGrafter"/>
</dbReference>
<dbReference type="Pfam" id="PF00440">
    <property type="entry name" value="TetR_N"/>
    <property type="match status" value="1"/>
</dbReference>
<dbReference type="SUPFAM" id="SSF48498">
    <property type="entry name" value="Tetracyclin repressor-like, C-terminal domain"/>
    <property type="match status" value="1"/>
</dbReference>
<keyword evidence="1" id="KW-0805">Transcription regulation</keyword>
<dbReference type="InterPro" id="IPR025996">
    <property type="entry name" value="MT1864/Rv1816-like_C"/>
</dbReference>
<gene>
    <name evidence="6" type="ORF">RN50_00722</name>
</gene>
<evidence type="ECO:0000259" key="5">
    <source>
        <dbReference type="PROSITE" id="PS50977"/>
    </source>
</evidence>
<dbReference type="AlphaFoldDB" id="A0A0F0KU31"/>